<name>A0A8U0SAZ6_MUSPF</name>
<sequence>MWATPAHRVRRSLPASAPPPVGRAPLPARRHVPGAAGASLSPHSSFLQVCFACGSARGRPSLFCPRPPPPTRLSSRLFSPTDLSHFASLDPGSRLPLYLLVLFWCLPACLPVCSSLTGWQPRSLVVCLLSWLFAHRSLSSHLSPRLPVSVTFLAFISWFVYLPGPAMPPYLGLPLIFLLSVFLPLCMPGKSAIFCSPPRASVCSPVCPACSAAAGRPPAPSSARLLFLRLHLHLGSTEEVASLPQSCQRLPCPDISGPSCRTARLAFPYCWPSLEAGLLLLCLISGLCDAQATSPATLGPHLHLPFFSRHLGASLHPLPLPASPLPLSLRQPPLGAYRTSCHTRVSEDLSLPASPPFAALLSPPLPVLPNASFSVPLSLGLPVLVPSSRFYSRAPVFLADRLLVACSCCRDLGRTCPSQGLLLCVGNCLQRTKRHQSPHGPAMHQLR</sequence>
<feature type="transmembrane region" description="Helical" evidence="2">
    <location>
        <begin position="170"/>
        <end position="187"/>
    </location>
</feature>
<feature type="transmembrane region" description="Helical" evidence="2">
    <location>
        <begin position="146"/>
        <end position="164"/>
    </location>
</feature>
<evidence type="ECO:0000313" key="3">
    <source>
        <dbReference type="Proteomes" id="UP000000715"/>
    </source>
</evidence>
<keyword evidence="3" id="KW-1185">Reference proteome</keyword>
<evidence type="ECO:0000313" key="6">
    <source>
        <dbReference type="RefSeq" id="XP_044939273.1"/>
    </source>
</evidence>
<keyword evidence="2" id="KW-0812">Transmembrane</keyword>
<reference evidence="4 5" key="1">
    <citation type="submission" date="2025-04" db="UniProtKB">
        <authorList>
            <consortium name="RefSeq"/>
        </authorList>
    </citation>
    <scope>IDENTIFICATION</scope>
    <source>
        <tissue evidence="4 5">Brain</tissue>
    </source>
</reference>
<feature type="transmembrane region" description="Helical" evidence="2">
    <location>
        <begin position="95"/>
        <end position="113"/>
    </location>
</feature>
<proteinExistence type="predicted"/>
<accession>A0A8U0SAZ6</accession>
<evidence type="ECO:0000313" key="4">
    <source>
        <dbReference type="RefSeq" id="XP_044939271.1"/>
    </source>
</evidence>
<dbReference type="RefSeq" id="XP_044939271.1">
    <property type="nucleotide sequence ID" value="XM_045083336.1"/>
</dbReference>
<feature type="region of interest" description="Disordered" evidence="1">
    <location>
        <begin position="1"/>
        <end position="28"/>
    </location>
</feature>
<dbReference type="AlphaFoldDB" id="A0A8U0SAZ6"/>
<evidence type="ECO:0000256" key="1">
    <source>
        <dbReference type="SAM" id="MobiDB-lite"/>
    </source>
</evidence>
<dbReference type="RefSeq" id="XP_044939273.1">
    <property type="nucleotide sequence ID" value="XM_045083338.1"/>
</dbReference>
<dbReference type="RefSeq" id="XP_044939272.1">
    <property type="nucleotide sequence ID" value="XM_045083337.1"/>
</dbReference>
<protein>
    <submittedName>
        <fullName evidence="4 5">Uncharacterized protein LOC101675236</fullName>
    </submittedName>
</protein>
<dbReference type="GeneID" id="101675236"/>
<dbReference type="KEGG" id="mpuf:101675236"/>
<gene>
    <name evidence="4 5 6" type="primary">LOC101675236</name>
</gene>
<dbReference type="Proteomes" id="UP000000715">
    <property type="component" value="Unplaced"/>
</dbReference>
<evidence type="ECO:0000313" key="5">
    <source>
        <dbReference type="RefSeq" id="XP_044939272.1"/>
    </source>
</evidence>
<evidence type="ECO:0000256" key="2">
    <source>
        <dbReference type="SAM" id="Phobius"/>
    </source>
</evidence>
<keyword evidence="2" id="KW-0472">Membrane</keyword>
<organism evidence="3 6">
    <name type="scientific">Mustela putorius furo</name>
    <name type="common">European domestic ferret</name>
    <name type="synonym">Mustela furo</name>
    <dbReference type="NCBI Taxonomy" id="9669"/>
    <lineage>
        <taxon>Eukaryota</taxon>
        <taxon>Metazoa</taxon>
        <taxon>Chordata</taxon>
        <taxon>Craniata</taxon>
        <taxon>Vertebrata</taxon>
        <taxon>Euteleostomi</taxon>
        <taxon>Mammalia</taxon>
        <taxon>Eutheria</taxon>
        <taxon>Laurasiatheria</taxon>
        <taxon>Carnivora</taxon>
        <taxon>Caniformia</taxon>
        <taxon>Musteloidea</taxon>
        <taxon>Mustelidae</taxon>
        <taxon>Mustelinae</taxon>
        <taxon>Mustela</taxon>
    </lineage>
</organism>
<keyword evidence="2" id="KW-1133">Transmembrane helix</keyword>